<feature type="compositionally biased region" description="Basic residues" evidence="10">
    <location>
        <begin position="746"/>
        <end position="756"/>
    </location>
</feature>
<keyword evidence="4" id="KW-0223">Dioxygenase</keyword>
<feature type="compositionally biased region" description="Basic and acidic residues" evidence="10">
    <location>
        <begin position="827"/>
        <end position="837"/>
    </location>
</feature>
<feature type="compositionally biased region" description="Polar residues" evidence="10">
    <location>
        <begin position="813"/>
        <end position="822"/>
    </location>
</feature>
<evidence type="ECO:0000256" key="8">
    <source>
        <dbReference type="ARBA" id="ARBA00023163"/>
    </source>
</evidence>
<dbReference type="Gene3D" id="1.20.58.1360">
    <property type="match status" value="1"/>
</dbReference>
<organism evidence="12 13">
    <name type="scientific">Callorhinchus milii</name>
    <name type="common">Ghost shark</name>
    <dbReference type="NCBI Taxonomy" id="7868"/>
    <lineage>
        <taxon>Eukaryota</taxon>
        <taxon>Metazoa</taxon>
        <taxon>Chordata</taxon>
        <taxon>Craniata</taxon>
        <taxon>Vertebrata</taxon>
        <taxon>Chondrichthyes</taxon>
        <taxon>Holocephali</taxon>
        <taxon>Chimaeriformes</taxon>
        <taxon>Callorhinchidae</taxon>
        <taxon>Callorhinchus</taxon>
    </lineage>
</organism>
<feature type="compositionally biased region" description="Basic and acidic residues" evidence="10">
    <location>
        <begin position="471"/>
        <end position="486"/>
    </location>
</feature>
<dbReference type="InterPro" id="IPR050690">
    <property type="entry name" value="JHDM1_Histone_Demethylase"/>
</dbReference>
<dbReference type="GO" id="GO:0046872">
    <property type="term" value="F:metal ion binding"/>
    <property type="evidence" value="ECO:0007669"/>
    <property type="project" value="UniProtKB-KW"/>
</dbReference>
<dbReference type="Proteomes" id="UP000314986">
    <property type="component" value="Unassembled WGS sequence"/>
</dbReference>
<keyword evidence="9" id="KW-0539">Nucleus</keyword>
<feature type="region of interest" description="Disordered" evidence="10">
    <location>
        <begin position="451"/>
        <end position="493"/>
    </location>
</feature>
<feature type="compositionally biased region" description="Polar residues" evidence="10">
    <location>
        <begin position="730"/>
        <end position="745"/>
    </location>
</feature>
<sequence length="991" mass="110281">VAVSPVPCVFTFIIILTQLYIWDYYSCVGVEEDEAPYIDIYHCPNCEKTHGQSTMKKKRQKHEPIHIVDIVRPVQNGSQVFIKELRSRTFPNAEEVILRLTGTQLSLEFLEDNGFTGPVLVAKKDGLGLSLPPPTFSVSDLENYVGPDRVIDVIDVTKQKTCKLTVKEFVNYYYGANRKRVLNVINLEFSDTRLSNLVNAPEVVKKLSWLDNLWPADSLFDKPKVTKFCQIGVKDSYTDFHIDSGGSSVWYHLQRGEKIFYLIKSTSANLALYEQWSSSSNQSEMFFADQVDRCYKCILKQGQSLLIPSGWIYATLTPVDCLAFGGHFLHSLNIEMQMRAYEVEKRLKINNLIKFSNFETTCWYAGKYLLDTFKGLHKSGKQPLPYLMQGAKALNATFRSWTKKQDWKFLCLIRHLYFLIFVLSSQNALKANEGQASEVVSMTKSLPIPAKVPEHTGTASVEKPVRKKASRAKEGVKKKGKKEKESSPPLVPKLDIPEAHTKEVLIKKEAPKKGRKLILVCIFFASQNSKPDSLLKMEDGKSEKSLLVGSKDNSKLKLVFTNKKLLSCKGVKTPTNSKKSDHIFGCLQNIKDKPKLVRDEYEYVSDDGELQIDEFPIRRKKSTSKKNLPCKTAPLTMQHSNSAADNSSDEGSLHIDTEAKADPATDKKADTGSSAGILDLLQASKQVGGLEYSANSQPPASPSTQEAIQGMLSMANLQSSDSCLQTSWTSNQVKNSSSIVQTSKKTSNKLKKPTGKRLVKNTVQSTIDINDYEEDQDSLGACFKDSDYVYPSLESDDDDPVFKSRSKKRKSSDTPWNPTARVTPSVPRHDRPTREGARVASIETGLAAAAAKLSQQVNFPFSAFVKAQPCVGVSVSHLYPTKRKYTKRKLSLDDSSKIPQESASTEMKTDSHTGSLVDHEYTAGASTLGVVEANRGSQPMAPGVFVTQKRPSITPSSSSADKGKRLKKGMATAKQRLGKILKIHRNGKLLL</sequence>
<evidence type="ECO:0000256" key="4">
    <source>
        <dbReference type="ARBA" id="ARBA00022964"/>
    </source>
</evidence>
<feature type="compositionally biased region" description="Polar residues" evidence="10">
    <location>
        <begin position="635"/>
        <end position="650"/>
    </location>
</feature>
<feature type="region of interest" description="Disordered" evidence="10">
    <location>
        <begin position="794"/>
        <end position="838"/>
    </location>
</feature>
<dbReference type="GeneTree" id="ENSGT00940000158148"/>
<name>A0A4W3IBW3_CALMI</name>
<keyword evidence="13" id="KW-1185">Reference proteome</keyword>
<keyword evidence="6" id="KW-0408">Iron</keyword>
<evidence type="ECO:0000256" key="6">
    <source>
        <dbReference type="ARBA" id="ARBA00023004"/>
    </source>
</evidence>
<evidence type="ECO:0000313" key="13">
    <source>
        <dbReference type="Proteomes" id="UP000314986"/>
    </source>
</evidence>
<feature type="compositionally biased region" description="Polar residues" evidence="10">
    <location>
        <begin position="949"/>
        <end position="960"/>
    </location>
</feature>
<evidence type="ECO:0000256" key="9">
    <source>
        <dbReference type="ARBA" id="ARBA00023242"/>
    </source>
</evidence>
<evidence type="ECO:0000256" key="2">
    <source>
        <dbReference type="ARBA" id="ARBA00022723"/>
    </source>
</evidence>
<evidence type="ECO:0000256" key="7">
    <source>
        <dbReference type="ARBA" id="ARBA00023015"/>
    </source>
</evidence>
<dbReference type="Gene3D" id="3.30.40.10">
    <property type="entry name" value="Zinc/RING finger domain, C3HC4 (zinc finger)"/>
    <property type="match status" value="1"/>
</dbReference>
<feature type="region of interest" description="Disordered" evidence="10">
    <location>
        <begin position="948"/>
        <end position="969"/>
    </location>
</feature>
<dbReference type="GO" id="GO:0006325">
    <property type="term" value="P:chromatin organization"/>
    <property type="evidence" value="ECO:0007669"/>
    <property type="project" value="UniProtKB-KW"/>
</dbReference>
<dbReference type="InterPro" id="IPR013083">
    <property type="entry name" value="Znf_RING/FYVE/PHD"/>
</dbReference>
<reference evidence="12" key="4">
    <citation type="submission" date="2025-08" db="UniProtKB">
        <authorList>
            <consortium name="Ensembl"/>
        </authorList>
    </citation>
    <scope>IDENTIFICATION</scope>
</reference>
<dbReference type="InParanoid" id="A0A4W3IBW3"/>
<keyword evidence="2" id="KW-0479">Metal-binding</keyword>
<dbReference type="InterPro" id="IPR041070">
    <property type="entry name" value="JHD"/>
</dbReference>
<reference evidence="12" key="5">
    <citation type="submission" date="2025-09" db="UniProtKB">
        <authorList>
            <consortium name="Ensembl"/>
        </authorList>
    </citation>
    <scope>IDENTIFICATION</scope>
</reference>
<evidence type="ECO:0000256" key="1">
    <source>
        <dbReference type="ARBA" id="ARBA00004123"/>
    </source>
</evidence>
<dbReference type="PANTHER" id="PTHR23123">
    <property type="entry name" value="PHD/F-BOX CONTAINING PROTEIN"/>
    <property type="match status" value="1"/>
</dbReference>
<evidence type="ECO:0000259" key="11">
    <source>
        <dbReference type="PROSITE" id="PS51184"/>
    </source>
</evidence>
<feature type="domain" description="JmjC" evidence="11">
    <location>
        <begin position="189"/>
        <end position="345"/>
    </location>
</feature>
<dbReference type="Gene3D" id="2.60.120.650">
    <property type="entry name" value="Cupin"/>
    <property type="match status" value="1"/>
</dbReference>
<dbReference type="GO" id="GO:0005634">
    <property type="term" value="C:nucleus"/>
    <property type="evidence" value="ECO:0007669"/>
    <property type="project" value="UniProtKB-SubCell"/>
</dbReference>
<dbReference type="STRING" id="7868.ENSCMIP00000026212"/>
<dbReference type="GO" id="GO:0051213">
    <property type="term" value="F:dioxygenase activity"/>
    <property type="evidence" value="ECO:0007669"/>
    <property type="project" value="UniProtKB-KW"/>
</dbReference>
<feature type="region of interest" description="Disordered" evidence="10">
    <location>
        <begin position="623"/>
        <end position="653"/>
    </location>
</feature>
<evidence type="ECO:0000256" key="3">
    <source>
        <dbReference type="ARBA" id="ARBA00022853"/>
    </source>
</evidence>
<feature type="compositionally biased region" description="Polar residues" evidence="10">
    <location>
        <begin position="897"/>
        <end position="906"/>
    </location>
</feature>
<dbReference type="SMART" id="SM00558">
    <property type="entry name" value="JmjC"/>
    <property type="match status" value="1"/>
</dbReference>
<feature type="region of interest" description="Disordered" evidence="10">
    <location>
        <begin position="890"/>
        <end position="913"/>
    </location>
</feature>
<dbReference type="PROSITE" id="PS51184">
    <property type="entry name" value="JMJC"/>
    <property type="match status" value="1"/>
</dbReference>
<feature type="region of interest" description="Disordered" evidence="10">
    <location>
        <begin position="730"/>
        <end position="756"/>
    </location>
</feature>
<evidence type="ECO:0000256" key="5">
    <source>
        <dbReference type="ARBA" id="ARBA00023002"/>
    </source>
</evidence>
<dbReference type="SUPFAM" id="SSF51197">
    <property type="entry name" value="Clavaminate synthase-like"/>
    <property type="match status" value="1"/>
</dbReference>
<reference evidence="13" key="1">
    <citation type="journal article" date="2006" name="Science">
        <title>Ancient noncoding elements conserved in the human genome.</title>
        <authorList>
            <person name="Venkatesh B."/>
            <person name="Kirkness E.F."/>
            <person name="Loh Y.H."/>
            <person name="Halpern A.L."/>
            <person name="Lee A.P."/>
            <person name="Johnson J."/>
            <person name="Dandona N."/>
            <person name="Viswanathan L.D."/>
            <person name="Tay A."/>
            <person name="Venter J.C."/>
            <person name="Strausberg R.L."/>
            <person name="Brenner S."/>
        </authorList>
    </citation>
    <scope>NUCLEOTIDE SEQUENCE [LARGE SCALE GENOMIC DNA]</scope>
</reference>
<keyword evidence="5" id="KW-0560">Oxidoreductase</keyword>
<protein>
    <submittedName>
        <fullName evidence="12">PHD finger protein 2</fullName>
    </submittedName>
</protein>
<reference evidence="13" key="3">
    <citation type="journal article" date="2014" name="Nature">
        <title>Elephant shark genome provides unique insights into gnathostome evolution.</title>
        <authorList>
            <consortium name="International Elephant Shark Genome Sequencing Consortium"/>
            <person name="Venkatesh B."/>
            <person name="Lee A.P."/>
            <person name="Ravi V."/>
            <person name="Maurya A.K."/>
            <person name="Lian M.M."/>
            <person name="Swann J.B."/>
            <person name="Ohta Y."/>
            <person name="Flajnik M.F."/>
            <person name="Sutoh Y."/>
            <person name="Kasahara M."/>
            <person name="Hoon S."/>
            <person name="Gangu V."/>
            <person name="Roy S.W."/>
            <person name="Irimia M."/>
            <person name="Korzh V."/>
            <person name="Kondrychyn I."/>
            <person name="Lim Z.W."/>
            <person name="Tay B.H."/>
            <person name="Tohari S."/>
            <person name="Kong K.W."/>
            <person name="Ho S."/>
            <person name="Lorente-Galdos B."/>
            <person name="Quilez J."/>
            <person name="Marques-Bonet T."/>
            <person name="Raney B.J."/>
            <person name="Ingham P.W."/>
            <person name="Tay A."/>
            <person name="Hillier L.W."/>
            <person name="Minx P."/>
            <person name="Boehm T."/>
            <person name="Wilson R.K."/>
            <person name="Brenner S."/>
            <person name="Warren W.C."/>
        </authorList>
    </citation>
    <scope>NUCLEOTIDE SEQUENCE [LARGE SCALE GENOMIC DNA]</scope>
</reference>
<dbReference type="Pfam" id="PF17811">
    <property type="entry name" value="JHD"/>
    <property type="match status" value="1"/>
</dbReference>
<evidence type="ECO:0000256" key="10">
    <source>
        <dbReference type="SAM" id="MobiDB-lite"/>
    </source>
</evidence>
<reference evidence="13" key="2">
    <citation type="journal article" date="2007" name="PLoS Biol.">
        <title>Survey sequencing and comparative analysis of the elephant shark (Callorhinchus milii) genome.</title>
        <authorList>
            <person name="Venkatesh B."/>
            <person name="Kirkness E.F."/>
            <person name="Loh Y.H."/>
            <person name="Halpern A.L."/>
            <person name="Lee A.P."/>
            <person name="Johnson J."/>
            <person name="Dandona N."/>
            <person name="Viswanathan L.D."/>
            <person name="Tay A."/>
            <person name="Venter J.C."/>
            <person name="Strausberg R.L."/>
            <person name="Brenner S."/>
        </authorList>
    </citation>
    <scope>NUCLEOTIDE SEQUENCE [LARGE SCALE GENOMIC DNA]</scope>
</reference>
<accession>A0A4W3IBW3</accession>
<proteinExistence type="predicted"/>
<evidence type="ECO:0000313" key="12">
    <source>
        <dbReference type="Ensembl" id="ENSCMIP00000026212.1"/>
    </source>
</evidence>
<keyword evidence="3" id="KW-0156">Chromatin regulator</keyword>
<dbReference type="Ensembl" id="ENSCMIT00000026640.1">
    <property type="protein sequence ID" value="ENSCMIP00000026212.1"/>
    <property type="gene ID" value="ENSCMIG00000011459.1"/>
</dbReference>
<keyword evidence="7" id="KW-0805">Transcription regulation</keyword>
<dbReference type="Pfam" id="PF02373">
    <property type="entry name" value="JmjC"/>
    <property type="match status" value="1"/>
</dbReference>
<dbReference type="InterPro" id="IPR003347">
    <property type="entry name" value="JmjC_dom"/>
</dbReference>
<keyword evidence="8" id="KW-0804">Transcription</keyword>
<comment type="subcellular location">
    <subcellularLocation>
        <location evidence="1">Nucleus</location>
    </subcellularLocation>
</comment>
<dbReference type="AlphaFoldDB" id="A0A4W3IBW3"/>